<dbReference type="Pfam" id="PF19779">
    <property type="entry name" value="DUF6264"/>
    <property type="match status" value="1"/>
</dbReference>
<name>A0A9W6LYE3_9MICO</name>
<comment type="caution">
    <text evidence="3">The sequence shown here is derived from an EMBL/GenBank/DDBJ whole genome shotgun (WGS) entry which is preliminary data.</text>
</comment>
<keyword evidence="2" id="KW-1133">Transmembrane helix</keyword>
<protein>
    <submittedName>
        <fullName evidence="3">Uncharacterized protein</fullName>
    </submittedName>
</protein>
<feature type="compositionally biased region" description="Basic and acidic residues" evidence="1">
    <location>
        <begin position="30"/>
        <end position="51"/>
    </location>
</feature>
<evidence type="ECO:0000256" key="1">
    <source>
        <dbReference type="SAM" id="MobiDB-lite"/>
    </source>
</evidence>
<feature type="compositionally biased region" description="Pro residues" evidence="1">
    <location>
        <begin position="59"/>
        <end position="70"/>
    </location>
</feature>
<evidence type="ECO:0000256" key="2">
    <source>
        <dbReference type="SAM" id="Phobius"/>
    </source>
</evidence>
<dbReference type="EMBL" id="BSEN01000001">
    <property type="protein sequence ID" value="GLJ74492.1"/>
    <property type="molecule type" value="Genomic_DNA"/>
</dbReference>
<accession>A0A9W6LYE3</accession>
<evidence type="ECO:0000313" key="3">
    <source>
        <dbReference type="EMBL" id="GLJ74492.1"/>
    </source>
</evidence>
<dbReference type="Proteomes" id="UP001142372">
    <property type="component" value="Unassembled WGS sequence"/>
</dbReference>
<reference evidence="3" key="1">
    <citation type="journal article" date="2014" name="Int. J. Syst. Evol. Microbiol.">
        <title>Complete genome sequence of Corynebacterium casei LMG S-19264T (=DSM 44701T), isolated from a smear-ripened cheese.</title>
        <authorList>
            <consortium name="US DOE Joint Genome Institute (JGI-PGF)"/>
            <person name="Walter F."/>
            <person name="Albersmeier A."/>
            <person name="Kalinowski J."/>
            <person name="Ruckert C."/>
        </authorList>
    </citation>
    <scope>NUCLEOTIDE SEQUENCE</scope>
    <source>
        <strain evidence="3">VKM Ac-1401</strain>
    </source>
</reference>
<sequence>MADEEQRPDERPRPQFGELAPEGWVWRPPADADRLDTARKPEPVVAEHPEPVQRLPRPGDYPPPTDPALRPPQLRRDAPRWNLGWTLSLLIVGFLGMSYSIGVINAFPSAIQLVHSTENLGDYTPDPAVPGILITGSIVMVVLWAGSAALSIWLLTQRRLAFYVPLIAGALALVAMIVFLSVALATDPALLSFYSGVTPSSTPTP</sequence>
<feature type="transmembrane region" description="Helical" evidence="2">
    <location>
        <begin position="128"/>
        <end position="155"/>
    </location>
</feature>
<dbReference type="RefSeq" id="WP_271175205.1">
    <property type="nucleotide sequence ID" value="NZ_BAAAJO010000001.1"/>
</dbReference>
<keyword evidence="4" id="KW-1185">Reference proteome</keyword>
<evidence type="ECO:0000313" key="4">
    <source>
        <dbReference type="Proteomes" id="UP001142372"/>
    </source>
</evidence>
<feature type="region of interest" description="Disordered" evidence="1">
    <location>
        <begin position="1"/>
        <end position="73"/>
    </location>
</feature>
<feature type="transmembrane region" description="Helical" evidence="2">
    <location>
        <begin position="162"/>
        <end position="185"/>
    </location>
</feature>
<keyword evidence="2" id="KW-0812">Transmembrane</keyword>
<reference evidence="3" key="2">
    <citation type="submission" date="2023-01" db="EMBL/GenBank/DDBJ databases">
        <authorList>
            <person name="Sun Q."/>
            <person name="Evtushenko L."/>
        </authorList>
    </citation>
    <scope>NUCLEOTIDE SEQUENCE</scope>
    <source>
        <strain evidence="3">VKM Ac-1401</strain>
    </source>
</reference>
<organism evidence="3 4">
    <name type="scientific">Leifsonia poae</name>
    <dbReference type="NCBI Taxonomy" id="110933"/>
    <lineage>
        <taxon>Bacteria</taxon>
        <taxon>Bacillati</taxon>
        <taxon>Actinomycetota</taxon>
        <taxon>Actinomycetes</taxon>
        <taxon>Micrococcales</taxon>
        <taxon>Microbacteriaceae</taxon>
        <taxon>Leifsonia</taxon>
    </lineage>
</organism>
<keyword evidence="2" id="KW-0472">Membrane</keyword>
<gene>
    <name evidence="3" type="ORF">GCM10017584_00650</name>
</gene>
<feature type="transmembrane region" description="Helical" evidence="2">
    <location>
        <begin position="83"/>
        <end position="108"/>
    </location>
</feature>
<feature type="compositionally biased region" description="Basic and acidic residues" evidence="1">
    <location>
        <begin position="1"/>
        <end position="13"/>
    </location>
</feature>
<dbReference type="AlphaFoldDB" id="A0A9W6LYE3"/>
<dbReference type="InterPro" id="IPR046231">
    <property type="entry name" value="DUF6264"/>
</dbReference>
<proteinExistence type="predicted"/>